<organism evidence="2 3">
    <name type="scientific">Elysia marginata</name>
    <dbReference type="NCBI Taxonomy" id="1093978"/>
    <lineage>
        <taxon>Eukaryota</taxon>
        <taxon>Metazoa</taxon>
        <taxon>Spiralia</taxon>
        <taxon>Lophotrochozoa</taxon>
        <taxon>Mollusca</taxon>
        <taxon>Gastropoda</taxon>
        <taxon>Heterobranchia</taxon>
        <taxon>Euthyneura</taxon>
        <taxon>Panpulmonata</taxon>
        <taxon>Sacoglossa</taxon>
        <taxon>Placobranchoidea</taxon>
        <taxon>Plakobranchidae</taxon>
        <taxon>Elysia</taxon>
    </lineage>
</organism>
<protein>
    <submittedName>
        <fullName evidence="2">Uncharacterized protein</fullName>
    </submittedName>
</protein>
<dbReference type="Proteomes" id="UP000762676">
    <property type="component" value="Unassembled WGS sequence"/>
</dbReference>
<dbReference type="AlphaFoldDB" id="A0AAV4GZX0"/>
<dbReference type="EMBL" id="BMAT01001692">
    <property type="protein sequence ID" value="GFR90616.1"/>
    <property type="molecule type" value="Genomic_DNA"/>
</dbReference>
<accession>A0AAV4GZX0</accession>
<keyword evidence="3" id="KW-1185">Reference proteome</keyword>
<gene>
    <name evidence="2" type="ORF">ElyMa_000823300</name>
</gene>
<sequence length="97" mass="10582">MDKSTTFELKCKTTPGEIWTYGVLPISSSPPQTSEQDSPDVGSARPSSCVTRMRIVVSRDFLLTNRLPAQHPGRKPAAILAGNVIGVVLRMSMPSRR</sequence>
<proteinExistence type="predicted"/>
<comment type="caution">
    <text evidence="2">The sequence shown here is derived from an EMBL/GenBank/DDBJ whole genome shotgun (WGS) entry which is preliminary data.</text>
</comment>
<evidence type="ECO:0000256" key="1">
    <source>
        <dbReference type="SAM" id="MobiDB-lite"/>
    </source>
</evidence>
<evidence type="ECO:0000313" key="2">
    <source>
        <dbReference type="EMBL" id="GFR90616.1"/>
    </source>
</evidence>
<feature type="region of interest" description="Disordered" evidence="1">
    <location>
        <begin position="22"/>
        <end position="47"/>
    </location>
</feature>
<name>A0AAV4GZX0_9GAST</name>
<evidence type="ECO:0000313" key="3">
    <source>
        <dbReference type="Proteomes" id="UP000762676"/>
    </source>
</evidence>
<feature type="compositionally biased region" description="Polar residues" evidence="1">
    <location>
        <begin position="26"/>
        <end position="36"/>
    </location>
</feature>
<reference evidence="2 3" key="1">
    <citation type="journal article" date="2021" name="Elife">
        <title>Chloroplast acquisition without the gene transfer in kleptoplastic sea slugs, Plakobranchus ocellatus.</title>
        <authorList>
            <person name="Maeda T."/>
            <person name="Takahashi S."/>
            <person name="Yoshida T."/>
            <person name="Shimamura S."/>
            <person name="Takaki Y."/>
            <person name="Nagai Y."/>
            <person name="Toyoda A."/>
            <person name="Suzuki Y."/>
            <person name="Arimoto A."/>
            <person name="Ishii H."/>
            <person name="Satoh N."/>
            <person name="Nishiyama T."/>
            <person name="Hasebe M."/>
            <person name="Maruyama T."/>
            <person name="Minagawa J."/>
            <person name="Obokata J."/>
            <person name="Shigenobu S."/>
        </authorList>
    </citation>
    <scope>NUCLEOTIDE SEQUENCE [LARGE SCALE GENOMIC DNA]</scope>
</reference>